<dbReference type="EMBL" id="CZVV01000002">
    <property type="protein sequence ID" value="CUS96142.1"/>
    <property type="molecule type" value="Genomic_DNA"/>
</dbReference>
<sequence length="75" mass="8013">MGVAVILFFKYEATENSWKEASGDAGIQAAQFVIQKGAKKVFTGRVGTNAEQVLGKAEIEIVEAKGKVDNIIKNG</sequence>
<dbReference type="Pfam" id="PF02579">
    <property type="entry name" value="Nitro_FeMo-Co"/>
    <property type="match status" value="1"/>
</dbReference>
<accession>A0A916LIW6</accession>
<protein>
    <submittedName>
        <fullName evidence="2">Dinitrogenase iron-molybdenum cofactor</fullName>
    </submittedName>
</protein>
<dbReference type="PANTHER" id="PTHR42983">
    <property type="entry name" value="DINITROGENASE IRON-MOLYBDENUM COFACTOR PROTEIN-RELATED"/>
    <property type="match status" value="1"/>
</dbReference>
<dbReference type="Gene3D" id="3.30.420.130">
    <property type="entry name" value="Dinitrogenase iron-molybdenum cofactor biosynthesis domain"/>
    <property type="match status" value="1"/>
</dbReference>
<comment type="caution">
    <text evidence="2">The sequence shown here is derived from an EMBL/GenBank/DDBJ whole genome shotgun (WGS) entry which is preliminary data.</text>
</comment>
<evidence type="ECO:0000313" key="3">
    <source>
        <dbReference type="Proteomes" id="UP000243105"/>
    </source>
</evidence>
<dbReference type="InterPro" id="IPR036105">
    <property type="entry name" value="DiNase_FeMo-co_biosyn_sf"/>
</dbReference>
<feature type="domain" description="Dinitrogenase iron-molybdenum cofactor biosynthesis" evidence="1">
    <location>
        <begin position="11"/>
        <end position="73"/>
    </location>
</feature>
<gene>
    <name evidence="2" type="ORF">JGI25_00058</name>
</gene>
<dbReference type="InterPro" id="IPR003731">
    <property type="entry name" value="Di-Nase_FeMo-co_biosynth"/>
</dbReference>
<dbReference type="SUPFAM" id="SSF53146">
    <property type="entry name" value="Nitrogenase accessory factor-like"/>
    <property type="match status" value="1"/>
</dbReference>
<name>A0A916LIW6_KRYT1</name>
<dbReference type="AlphaFoldDB" id="A0A916LIW6"/>
<evidence type="ECO:0000313" key="2">
    <source>
        <dbReference type="EMBL" id="CUS96142.1"/>
    </source>
</evidence>
<proteinExistence type="predicted"/>
<organism evidence="2 3">
    <name type="scientific">Kryptobacter tengchongensis</name>
    <dbReference type="NCBI Taxonomy" id="1643429"/>
    <lineage>
        <taxon>Bacteria</taxon>
        <taxon>Pseudomonadati</taxon>
        <taxon>Candidatus Kryptoniota</taxon>
        <taxon>Candidatus Kryptobacter</taxon>
    </lineage>
</organism>
<dbReference type="PANTHER" id="PTHR42983:SF1">
    <property type="entry name" value="IRON-MOLYBDENUM PROTEIN"/>
    <property type="match status" value="1"/>
</dbReference>
<dbReference type="Proteomes" id="UP000243105">
    <property type="component" value="Unassembled WGS sequence"/>
</dbReference>
<dbReference type="RefSeq" id="WP_234696724.1">
    <property type="nucleotide sequence ID" value="NZ_CZVV01000002.1"/>
</dbReference>
<evidence type="ECO:0000259" key="1">
    <source>
        <dbReference type="Pfam" id="PF02579"/>
    </source>
</evidence>
<reference evidence="2 3" key="1">
    <citation type="submission" date="2015-11" db="EMBL/GenBank/DDBJ databases">
        <authorList>
            <person name="Varghese N."/>
        </authorList>
    </citation>
    <scope>NUCLEOTIDE SEQUENCE [LARGE SCALE GENOMIC DNA]</scope>
    <source>
        <strain evidence="2 3">JGI-25</strain>
    </source>
</reference>